<evidence type="ECO:0000313" key="6">
    <source>
        <dbReference type="Proteomes" id="UP001519287"/>
    </source>
</evidence>
<dbReference type="EMBL" id="JAGGLB010000005">
    <property type="protein sequence ID" value="MBP1990650.1"/>
    <property type="molecule type" value="Genomic_DNA"/>
</dbReference>
<feature type="domain" description="HTH gntR-type" evidence="4">
    <location>
        <begin position="5"/>
        <end position="72"/>
    </location>
</feature>
<name>A0ABS4ISX6_9BACL</name>
<dbReference type="SMART" id="SM00345">
    <property type="entry name" value="HTH_GNTR"/>
    <property type="match status" value="1"/>
</dbReference>
<dbReference type="SMART" id="SM00895">
    <property type="entry name" value="FCD"/>
    <property type="match status" value="1"/>
</dbReference>
<dbReference type="GO" id="GO:0003677">
    <property type="term" value="F:DNA binding"/>
    <property type="evidence" value="ECO:0007669"/>
    <property type="project" value="UniProtKB-KW"/>
</dbReference>
<comment type="caution">
    <text evidence="5">The sequence shown here is derived from an EMBL/GenBank/DDBJ whole genome shotgun (WGS) entry which is preliminary data.</text>
</comment>
<dbReference type="PROSITE" id="PS50949">
    <property type="entry name" value="HTH_GNTR"/>
    <property type="match status" value="1"/>
</dbReference>
<keyword evidence="1" id="KW-0805">Transcription regulation</keyword>
<evidence type="ECO:0000256" key="1">
    <source>
        <dbReference type="ARBA" id="ARBA00023015"/>
    </source>
</evidence>
<dbReference type="SUPFAM" id="SSF48008">
    <property type="entry name" value="GntR ligand-binding domain-like"/>
    <property type="match status" value="1"/>
</dbReference>
<dbReference type="Proteomes" id="UP001519287">
    <property type="component" value="Unassembled WGS sequence"/>
</dbReference>
<keyword evidence="2 5" id="KW-0238">DNA-binding</keyword>
<protein>
    <submittedName>
        <fullName evidence="5">DNA-binding GntR family transcriptional regulator</fullName>
    </submittedName>
</protein>
<evidence type="ECO:0000256" key="2">
    <source>
        <dbReference type="ARBA" id="ARBA00023125"/>
    </source>
</evidence>
<dbReference type="InterPro" id="IPR011711">
    <property type="entry name" value="GntR_C"/>
</dbReference>
<keyword evidence="3" id="KW-0804">Transcription</keyword>
<dbReference type="SUPFAM" id="SSF46785">
    <property type="entry name" value="Winged helix' DNA-binding domain"/>
    <property type="match status" value="1"/>
</dbReference>
<evidence type="ECO:0000313" key="5">
    <source>
        <dbReference type="EMBL" id="MBP1990650.1"/>
    </source>
</evidence>
<dbReference type="Pfam" id="PF07729">
    <property type="entry name" value="FCD"/>
    <property type="match status" value="1"/>
</dbReference>
<gene>
    <name evidence="5" type="ORF">J2Z66_002256</name>
</gene>
<proteinExistence type="predicted"/>
<dbReference type="PANTHER" id="PTHR43537">
    <property type="entry name" value="TRANSCRIPTIONAL REGULATOR, GNTR FAMILY"/>
    <property type="match status" value="1"/>
</dbReference>
<dbReference type="InterPro" id="IPR008920">
    <property type="entry name" value="TF_FadR/GntR_C"/>
</dbReference>
<reference evidence="5 6" key="1">
    <citation type="submission" date="2021-03" db="EMBL/GenBank/DDBJ databases">
        <title>Genomic Encyclopedia of Type Strains, Phase IV (KMG-IV): sequencing the most valuable type-strain genomes for metagenomic binning, comparative biology and taxonomic classification.</title>
        <authorList>
            <person name="Goeker M."/>
        </authorList>
    </citation>
    <scope>NUCLEOTIDE SEQUENCE [LARGE SCALE GENOMIC DNA]</scope>
    <source>
        <strain evidence="5 6">DSM 26048</strain>
    </source>
</reference>
<dbReference type="Pfam" id="PF00392">
    <property type="entry name" value="GntR"/>
    <property type="match status" value="1"/>
</dbReference>
<dbReference type="Gene3D" id="1.10.10.10">
    <property type="entry name" value="Winged helix-like DNA-binding domain superfamily/Winged helix DNA-binding domain"/>
    <property type="match status" value="1"/>
</dbReference>
<evidence type="ECO:0000259" key="4">
    <source>
        <dbReference type="PROSITE" id="PS50949"/>
    </source>
</evidence>
<dbReference type="InterPro" id="IPR000524">
    <property type="entry name" value="Tscrpt_reg_HTH_GntR"/>
</dbReference>
<evidence type="ECO:0000256" key="3">
    <source>
        <dbReference type="ARBA" id="ARBA00023163"/>
    </source>
</evidence>
<organism evidence="5 6">
    <name type="scientific">Paenibacillus eucommiae</name>
    <dbReference type="NCBI Taxonomy" id="1355755"/>
    <lineage>
        <taxon>Bacteria</taxon>
        <taxon>Bacillati</taxon>
        <taxon>Bacillota</taxon>
        <taxon>Bacilli</taxon>
        <taxon>Bacillales</taxon>
        <taxon>Paenibacillaceae</taxon>
        <taxon>Paenibacillus</taxon>
    </lineage>
</organism>
<dbReference type="RefSeq" id="WP_209971397.1">
    <property type="nucleotide sequence ID" value="NZ_JAGGLB010000005.1"/>
</dbReference>
<sequence>MKAKTSLKDEIRSKIITEITAGNFSVDSVLTEKKLIEMFNVSKSPVREALVELCNEKVLESMPRYGYRIVQLDAKSILDAIEVRQLLELSAFEKTIPHLNEEKIDILRRHNEEHDRSRISVDVWTHWNYNNKFHLLLISFADNPLMYEMLEKILGMLSRAYAQYYWNRWKTIISSMDIESHSSILKALEQKDYALAAEKLKADILFVGEQLRIK</sequence>
<keyword evidence="6" id="KW-1185">Reference proteome</keyword>
<dbReference type="InterPro" id="IPR036388">
    <property type="entry name" value="WH-like_DNA-bd_sf"/>
</dbReference>
<accession>A0ABS4ISX6</accession>
<dbReference type="PANTHER" id="PTHR43537:SF24">
    <property type="entry name" value="GLUCONATE OPERON TRANSCRIPTIONAL REPRESSOR"/>
    <property type="match status" value="1"/>
</dbReference>
<dbReference type="Gene3D" id="1.20.120.530">
    <property type="entry name" value="GntR ligand-binding domain-like"/>
    <property type="match status" value="1"/>
</dbReference>
<dbReference type="InterPro" id="IPR036390">
    <property type="entry name" value="WH_DNA-bd_sf"/>
</dbReference>